<gene>
    <name evidence="2" type="ORF">QR680_007285</name>
</gene>
<reference evidence="2" key="1">
    <citation type="submission" date="2023-06" db="EMBL/GenBank/DDBJ databases">
        <title>Genomic analysis of the entomopathogenic nematode Steinernema hermaphroditum.</title>
        <authorList>
            <person name="Schwarz E.M."/>
            <person name="Heppert J.K."/>
            <person name="Baniya A."/>
            <person name="Schwartz H.T."/>
            <person name="Tan C.-H."/>
            <person name="Antoshechkin I."/>
            <person name="Sternberg P.W."/>
            <person name="Goodrich-Blair H."/>
            <person name="Dillman A.R."/>
        </authorList>
    </citation>
    <scope>NUCLEOTIDE SEQUENCE</scope>
    <source>
        <strain evidence="2">PS9179</strain>
        <tissue evidence="2">Whole animal</tissue>
    </source>
</reference>
<keyword evidence="1" id="KW-0732">Signal</keyword>
<evidence type="ECO:0000256" key="1">
    <source>
        <dbReference type="SAM" id="SignalP"/>
    </source>
</evidence>
<dbReference type="Proteomes" id="UP001175271">
    <property type="component" value="Unassembled WGS sequence"/>
</dbReference>
<dbReference type="EMBL" id="JAUCMV010000003">
    <property type="protein sequence ID" value="KAK0414374.1"/>
    <property type="molecule type" value="Genomic_DNA"/>
</dbReference>
<proteinExistence type="predicted"/>
<organism evidence="2 3">
    <name type="scientific">Steinernema hermaphroditum</name>
    <dbReference type="NCBI Taxonomy" id="289476"/>
    <lineage>
        <taxon>Eukaryota</taxon>
        <taxon>Metazoa</taxon>
        <taxon>Ecdysozoa</taxon>
        <taxon>Nematoda</taxon>
        <taxon>Chromadorea</taxon>
        <taxon>Rhabditida</taxon>
        <taxon>Tylenchina</taxon>
        <taxon>Panagrolaimomorpha</taxon>
        <taxon>Strongyloidoidea</taxon>
        <taxon>Steinernematidae</taxon>
        <taxon>Steinernema</taxon>
    </lineage>
</organism>
<protein>
    <submittedName>
        <fullName evidence="2">Uncharacterized protein</fullName>
    </submittedName>
</protein>
<name>A0AA39I021_9BILA</name>
<comment type="caution">
    <text evidence="2">The sequence shown here is derived from an EMBL/GenBank/DDBJ whole genome shotgun (WGS) entry which is preliminary data.</text>
</comment>
<evidence type="ECO:0000313" key="3">
    <source>
        <dbReference type="Proteomes" id="UP001175271"/>
    </source>
</evidence>
<feature type="chain" id="PRO_5041309962" evidence="1">
    <location>
        <begin position="18"/>
        <end position="88"/>
    </location>
</feature>
<evidence type="ECO:0000313" key="2">
    <source>
        <dbReference type="EMBL" id="KAK0414374.1"/>
    </source>
</evidence>
<dbReference type="AlphaFoldDB" id="A0AA39I021"/>
<feature type="signal peptide" evidence="1">
    <location>
        <begin position="1"/>
        <end position="17"/>
    </location>
</feature>
<sequence>MIKVFLILVIAIVAVQAEEGLLQGTFDKTMSSLQGANTNLQGKVVSGTKETEGDLLLAGLKGYNEVLKPALNTLESAVKTQKRDTNIG</sequence>
<keyword evidence="3" id="KW-1185">Reference proteome</keyword>
<accession>A0AA39I021</accession>